<dbReference type="KEGG" id="lvi:G7068_07850"/>
<dbReference type="Gene3D" id="2.60.120.600">
    <property type="entry name" value="Domain of unknown function DUF1214, C-terminal domain"/>
    <property type="match status" value="1"/>
</dbReference>
<dbReference type="InterPro" id="IPR037050">
    <property type="entry name" value="DUF1254_sf"/>
</dbReference>
<evidence type="ECO:0000313" key="3">
    <source>
        <dbReference type="EMBL" id="QIK63123.1"/>
    </source>
</evidence>
<evidence type="ECO:0000259" key="1">
    <source>
        <dbReference type="Pfam" id="PF06742"/>
    </source>
</evidence>
<feature type="domain" description="DUF1254" evidence="2">
    <location>
        <begin position="70"/>
        <end position="182"/>
    </location>
</feature>
<evidence type="ECO:0000259" key="2">
    <source>
        <dbReference type="Pfam" id="PF06863"/>
    </source>
</evidence>
<dbReference type="Proteomes" id="UP000502677">
    <property type="component" value="Chromosome"/>
</dbReference>
<dbReference type="EMBL" id="CP049863">
    <property type="protein sequence ID" value="QIK63123.1"/>
    <property type="molecule type" value="Genomic_DNA"/>
</dbReference>
<protein>
    <submittedName>
        <fullName evidence="3">DUF1254 domain-containing protein</fullName>
    </submittedName>
</protein>
<dbReference type="InterPro" id="IPR037049">
    <property type="entry name" value="DUF1214_C_sf"/>
</dbReference>
<dbReference type="Gene3D" id="2.60.40.1610">
    <property type="entry name" value="Domain of unknown function DUF1254"/>
    <property type="match status" value="1"/>
</dbReference>
<dbReference type="SUPFAM" id="SSF160935">
    <property type="entry name" value="VPA0735-like"/>
    <property type="match status" value="1"/>
</dbReference>
<dbReference type="Pfam" id="PF06742">
    <property type="entry name" value="DUF1214"/>
    <property type="match status" value="1"/>
</dbReference>
<dbReference type="PANTHER" id="PTHR36509">
    <property type="entry name" value="BLL3101 PROTEIN"/>
    <property type="match status" value="1"/>
</dbReference>
<evidence type="ECO:0000313" key="4">
    <source>
        <dbReference type="Proteomes" id="UP000502677"/>
    </source>
</evidence>
<reference evidence="3 4" key="1">
    <citation type="submission" date="2020-03" db="EMBL/GenBank/DDBJ databases">
        <title>Leucobacter sp. nov., isolated from beetles.</title>
        <authorList>
            <person name="Hyun D.-W."/>
            <person name="Bae J.-W."/>
        </authorList>
    </citation>
    <scope>NUCLEOTIDE SEQUENCE [LARGE SCALE GENOMIC DNA]</scope>
    <source>
        <strain evidence="3 4">HDW9C</strain>
    </source>
</reference>
<dbReference type="Gene3D" id="1.10.3360.10">
    <property type="entry name" value="VPA0735-like domain"/>
    <property type="match status" value="1"/>
</dbReference>
<proteinExistence type="predicted"/>
<dbReference type="AlphaFoldDB" id="A0A6G7XEZ8"/>
<organism evidence="3 4">
    <name type="scientific">Leucobacter viscericola</name>
    <dbReference type="NCBI Taxonomy" id="2714935"/>
    <lineage>
        <taxon>Bacteria</taxon>
        <taxon>Bacillati</taxon>
        <taxon>Actinomycetota</taxon>
        <taxon>Actinomycetes</taxon>
        <taxon>Micrococcales</taxon>
        <taxon>Microbacteriaceae</taxon>
        <taxon>Leucobacter</taxon>
    </lineage>
</organism>
<accession>A0A6G7XEZ8</accession>
<dbReference type="InterPro" id="IPR010621">
    <property type="entry name" value="DUF1214"/>
</dbReference>
<feature type="domain" description="DUF1214" evidence="1">
    <location>
        <begin position="337"/>
        <end position="444"/>
    </location>
</feature>
<sequence length="462" mass="50619">MGEQASLTPEGFPDADAVRVAYEASDLVRAITCYKHFFPAVSGIAILRGSEKVGILPNRVFGTMDTRPAQVGLTLNSDTPYAPVFLDLDLGPMLVDIPAGPIVGSMLNVDQSWVTDVGIPGADAGAGGRYLVLPRGVLHKEVEGAITVRAASRHVLIGLRAIPVDGDVDAALELLRETRVTPLDPEASWQEPRWIELSGIPQDTSPNGVQGTPAFWEYLRDYLTIEGTTETDAPYVAQLAELGIRAGQPMPQDEVVRAVLDRAAVGADAQMRVQSLADRREDRVAWPDRQWEWVSLRPENALFQLDGLLDVTARETWFYQAIAASPAMFRRVAGGGSLYWFSARDSSGAYLDGGKEYTLEVPLPVPGNLFWSITVYDARTRSQILTEQGEAALRSLFELDDHLDGESVTLHFGPTAPANDDGTWIQTIPGVGWFVYFRIYGPTEAAFDGTWRPNDFELKSRD</sequence>
<dbReference type="RefSeq" id="WP_166290860.1">
    <property type="nucleotide sequence ID" value="NZ_CP049863.1"/>
</dbReference>
<dbReference type="InterPro" id="IPR010679">
    <property type="entry name" value="DUF1254"/>
</dbReference>
<name>A0A6G7XEZ8_9MICO</name>
<dbReference type="Pfam" id="PF06863">
    <property type="entry name" value="DUF1254"/>
    <property type="match status" value="1"/>
</dbReference>
<keyword evidence="4" id="KW-1185">Reference proteome</keyword>
<dbReference type="PANTHER" id="PTHR36509:SF3">
    <property type="entry name" value="SIGNAL PEPTIDE PROTEIN"/>
    <property type="match status" value="1"/>
</dbReference>
<gene>
    <name evidence="3" type="ORF">G7068_07850</name>
</gene>